<feature type="compositionally biased region" description="Basic residues" evidence="1">
    <location>
        <begin position="66"/>
        <end position="78"/>
    </location>
</feature>
<proteinExistence type="predicted"/>
<dbReference type="Proteomes" id="UP000292957">
    <property type="component" value="Unassembled WGS sequence"/>
</dbReference>
<name>A0A4Q9MH17_9APHY</name>
<reference evidence="2" key="1">
    <citation type="submission" date="2019-01" db="EMBL/GenBank/DDBJ databases">
        <title>Draft genome sequences of three monokaryotic isolates of the white-rot basidiomycete fungus Dichomitus squalens.</title>
        <authorList>
            <consortium name="DOE Joint Genome Institute"/>
            <person name="Lopez S.C."/>
            <person name="Andreopoulos B."/>
            <person name="Pangilinan J."/>
            <person name="Lipzen A."/>
            <person name="Riley R."/>
            <person name="Ahrendt S."/>
            <person name="Ng V."/>
            <person name="Barry K."/>
            <person name="Daum C."/>
            <person name="Grigoriev I.V."/>
            <person name="Hilden K.S."/>
            <person name="Makela M.R."/>
            <person name="de Vries R.P."/>
        </authorList>
    </citation>
    <scope>NUCLEOTIDE SEQUENCE [LARGE SCALE GENOMIC DNA]</scope>
    <source>
        <strain evidence="2">OM18370.1</strain>
    </source>
</reference>
<feature type="region of interest" description="Disordered" evidence="1">
    <location>
        <begin position="54"/>
        <end position="88"/>
    </location>
</feature>
<gene>
    <name evidence="2" type="ORF">BD311DRAFT_458788</name>
</gene>
<dbReference type="EMBL" id="ML143450">
    <property type="protein sequence ID" value="TBU26117.1"/>
    <property type="molecule type" value="Genomic_DNA"/>
</dbReference>
<organism evidence="2">
    <name type="scientific">Dichomitus squalens</name>
    <dbReference type="NCBI Taxonomy" id="114155"/>
    <lineage>
        <taxon>Eukaryota</taxon>
        <taxon>Fungi</taxon>
        <taxon>Dikarya</taxon>
        <taxon>Basidiomycota</taxon>
        <taxon>Agaricomycotina</taxon>
        <taxon>Agaricomycetes</taxon>
        <taxon>Polyporales</taxon>
        <taxon>Polyporaceae</taxon>
        <taxon>Dichomitus</taxon>
    </lineage>
</organism>
<protein>
    <submittedName>
        <fullName evidence="2">Uncharacterized protein</fullName>
    </submittedName>
</protein>
<accession>A0A4Q9MH17</accession>
<evidence type="ECO:0000313" key="2">
    <source>
        <dbReference type="EMBL" id="TBU26117.1"/>
    </source>
</evidence>
<evidence type="ECO:0000256" key="1">
    <source>
        <dbReference type="SAM" id="MobiDB-lite"/>
    </source>
</evidence>
<sequence>MPSSFRGPRHASELSFSCLFPTLPIVRVHTLAGAPRPCVLPTSSHFFSFRISNSHSPPRVPEPVRKYLRHRKKSRSTRRSGPTAYRLS</sequence>
<dbReference type="AlphaFoldDB" id="A0A4Q9MH17"/>